<evidence type="ECO:0000313" key="9">
    <source>
        <dbReference type="EMBL" id="KOS16592.1"/>
    </source>
</evidence>
<dbReference type="GO" id="GO:0016971">
    <property type="term" value="F:flavin-dependent sulfhydryl oxidase activity"/>
    <property type="evidence" value="ECO:0007669"/>
    <property type="project" value="InterPro"/>
</dbReference>
<evidence type="ECO:0000256" key="6">
    <source>
        <dbReference type="RuleBase" id="RU371123"/>
    </source>
</evidence>
<dbReference type="OrthoDB" id="59470at2759"/>
<evidence type="ECO:0000256" key="7">
    <source>
        <dbReference type="SAM" id="SignalP"/>
    </source>
</evidence>
<dbReference type="RefSeq" id="XP_017994224.1">
    <property type="nucleotide sequence ID" value="XM_018137499.1"/>
</dbReference>
<dbReference type="EC" id="1.8.3.2" evidence="6"/>
<evidence type="ECO:0000313" key="10">
    <source>
        <dbReference type="Proteomes" id="UP000037751"/>
    </source>
</evidence>
<dbReference type="PROSITE" id="PS51324">
    <property type="entry name" value="ERV_ALR"/>
    <property type="match status" value="1"/>
</dbReference>
<dbReference type="PANTHER" id="PTHR12645:SF1">
    <property type="entry name" value="FAD-LINKED SULFHYDRYL OXIDASE ERV2"/>
    <property type="match status" value="1"/>
</dbReference>
<keyword evidence="3 6" id="KW-0274">FAD</keyword>
<organism evidence="9 10">
    <name type="scientific">Malassezia pachydermatis</name>
    <dbReference type="NCBI Taxonomy" id="77020"/>
    <lineage>
        <taxon>Eukaryota</taxon>
        <taxon>Fungi</taxon>
        <taxon>Dikarya</taxon>
        <taxon>Basidiomycota</taxon>
        <taxon>Ustilaginomycotina</taxon>
        <taxon>Malasseziomycetes</taxon>
        <taxon>Malasseziales</taxon>
        <taxon>Malasseziaceae</taxon>
        <taxon>Malassezia</taxon>
    </lineage>
</organism>
<name>A0A0M9VRG4_9BASI</name>
<feature type="signal peptide" evidence="7">
    <location>
        <begin position="1"/>
        <end position="24"/>
    </location>
</feature>
<dbReference type="Pfam" id="PF04777">
    <property type="entry name" value="Evr1_Alr"/>
    <property type="match status" value="1"/>
</dbReference>
<feature type="domain" description="ERV/ALR sulfhydryl oxidase" evidence="8">
    <location>
        <begin position="120"/>
        <end position="220"/>
    </location>
</feature>
<reference evidence="9 10" key="1">
    <citation type="submission" date="2015-07" db="EMBL/GenBank/DDBJ databases">
        <title>Draft Genome Sequence of Malassezia furfur CBS1878 and Malassezia pachydermatis CBS1879.</title>
        <authorList>
            <person name="Triana S."/>
            <person name="Ohm R."/>
            <person name="Gonzalez A."/>
            <person name="DeCock H."/>
            <person name="Restrepo S."/>
            <person name="Celis A."/>
        </authorList>
    </citation>
    <scope>NUCLEOTIDE SEQUENCE [LARGE SCALE GENOMIC DNA]</scope>
    <source>
        <strain evidence="9 10">CBS 1879</strain>
    </source>
</reference>
<keyword evidence="4 6" id="KW-0560">Oxidoreductase</keyword>
<dbReference type="InterPro" id="IPR036774">
    <property type="entry name" value="ERV/ALR_sulphydryl_oxid_sf"/>
</dbReference>
<keyword evidence="7" id="KW-0732">Signal</keyword>
<dbReference type="GO" id="GO:0005739">
    <property type="term" value="C:mitochondrion"/>
    <property type="evidence" value="ECO:0007669"/>
    <property type="project" value="TreeGrafter"/>
</dbReference>
<protein>
    <recommendedName>
        <fullName evidence="6">Sulfhydryl oxidase</fullName>
        <ecNumber evidence="6">1.8.3.2</ecNumber>
    </recommendedName>
</protein>
<evidence type="ECO:0000259" key="8">
    <source>
        <dbReference type="PROSITE" id="PS51324"/>
    </source>
</evidence>
<keyword evidence="10" id="KW-1185">Reference proteome</keyword>
<dbReference type="FunFam" id="1.20.120.310:FF:000002">
    <property type="entry name" value="Sulfhydryl oxidase"/>
    <property type="match status" value="1"/>
</dbReference>
<keyword evidence="2 6" id="KW-0285">Flavoprotein</keyword>
<proteinExistence type="predicted"/>
<dbReference type="EMBL" id="LGAV01000001">
    <property type="protein sequence ID" value="KOS16592.1"/>
    <property type="molecule type" value="Genomic_DNA"/>
</dbReference>
<dbReference type="InterPro" id="IPR017905">
    <property type="entry name" value="ERV/ALR_sulphydryl_oxidase"/>
</dbReference>
<dbReference type="PANTHER" id="PTHR12645">
    <property type="entry name" value="ALR/ERV"/>
    <property type="match status" value="1"/>
</dbReference>
<dbReference type="GeneID" id="28729375"/>
<dbReference type="GO" id="GO:0050660">
    <property type="term" value="F:flavin adenine dinucleotide binding"/>
    <property type="evidence" value="ECO:0007669"/>
    <property type="project" value="TreeGrafter"/>
</dbReference>
<comment type="caution">
    <text evidence="9">The sequence shown here is derived from an EMBL/GenBank/DDBJ whole genome shotgun (WGS) entry which is preliminary data.</text>
</comment>
<evidence type="ECO:0000256" key="2">
    <source>
        <dbReference type="ARBA" id="ARBA00022630"/>
    </source>
</evidence>
<dbReference type="STRING" id="77020.A0A0M9VRG4"/>
<evidence type="ECO:0000256" key="3">
    <source>
        <dbReference type="ARBA" id="ARBA00022827"/>
    </source>
</evidence>
<comment type="cofactor">
    <cofactor evidence="1 6">
        <name>FAD</name>
        <dbReference type="ChEBI" id="CHEBI:57692"/>
    </cofactor>
</comment>
<evidence type="ECO:0000256" key="4">
    <source>
        <dbReference type="ARBA" id="ARBA00023002"/>
    </source>
</evidence>
<dbReference type="InterPro" id="IPR039799">
    <property type="entry name" value="ALR/ERV"/>
</dbReference>
<evidence type="ECO:0000256" key="1">
    <source>
        <dbReference type="ARBA" id="ARBA00001974"/>
    </source>
</evidence>
<keyword evidence="5" id="KW-1015">Disulfide bond</keyword>
<dbReference type="AlphaFoldDB" id="A0A0M9VRG4"/>
<comment type="catalytic activity">
    <reaction evidence="6">
        <text>2 R'C(R)SH + O2 = R'C(R)S-S(R)CR' + H2O2</text>
        <dbReference type="Rhea" id="RHEA:17357"/>
        <dbReference type="ChEBI" id="CHEBI:15379"/>
        <dbReference type="ChEBI" id="CHEBI:16240"/>
        <dbReference type="ChEBI" id="CHEBI:16520"/>
        <dbReference type="ChEBI" id="CHEBI:17412"/>
        <dbReference type="EC" id="1.8.3.2"/>
    </reaction>
</comment>
<sequence length="251" mass="27778">MSSRFLRFFVLAALLLLIPSFVYLSHRRADAVRDPHTGEWILSGIMQSVQGYNPSLMSTATTTPFFDMGEWGKLITTKEALSSLQMAENAVIATTTTTTQASLPTSEVAVDGAYAPKMTNATAKAELGRATWRFLHTMMARFPEHPTKQQSEDLREFIRLFSLLYPCGDCASHFQALLKDWPPQVASRKNAELWLCAAHNIVNKRLGKPEFDCTKLNETYDCGCGPEDSDTASVPSINPVEATGMAHIMPI</sequence>
<gene>
    <name evidence="9" type="ORF">Malapachy_3019</name>
</gene>
<dbReference type="Proteomes" id="UP000037751">
    <property type="component" value="Unassembled WGS sequence"/>
</dbReference>
<feature type="chain" id="PRO_5005839221" description="Sulfhydryl oxidase" evidence="7">
    <location>
        <begin position="25"/>
        <end position="251"/>
    </location>
</feature>
<dbReference type="VEuPathDB" id="FungiDB:Malapachy_3019"/>
<dbReference type="SUPFAM" id="SSF69000">
    <property type="entry name" value="FAD-dependent thiol oxidase"/>
    <property type="match status" value="1"/>
</dbReference>
<accession>A0A0M9VRG4</accession>
<dbReference type="Gene3D" id="1.20.120.310">
    <property type="entry name" value="ERV/ALR sulfhydryl oxidase domain"/>
    <property type="match status" value="1"/>
</dbReference>
<evidence type="ECO:0000256" key="5">
    <source>
        <dbReference type="ARBA" id="ARBA00023157"/>
    </source>
</evidence>